<reference evidence="1" key="2">
    <citation type="submission" date="2020-05" db="UniProtKB">
        <authorList>
            <consortium name="EnsemblMetazoa"/>
        </authorList>
    </citation>
    <scope>IDENTIFICATION</scope>
    <source>
        <strain evidence="1">IAEA</strain>
    </source>
</reference>
<dbReference type="AlphaFoldDB" id="A0A1B0B707"/>
<protein>
    <submittedName>
        <fullName evidence="1">Uncharacterized protein</fullName>
    </submittedName>
</protein>
<sequence length="190" mass="21493">MTNDYELLALPGPRNLIVIFLEAVNNLVASNWHRTDIPFPAQHTFNACSRMALKVVKNNLISLALMEGKNKSINNSFLYYKYEKKNQTKLILANPLNRFDRALSEAIHRGKNGGIFRMAVFGYTHCLHSSPYNIERVTGCLANCSSSCTESQRNQVTAIRALAKSNGYVKDWEVMPANEPAKKHLFTVRM</sequence>
<reference evidence="2" key="1">
    <citation type="submission" date="2015-01" db="EMBL/GenBank/DDBJ databases">
        <authorList>
            <person name="Aksoy S."/>
            <person name="Warren W."/>
            <person name="Wilson R.K."/>
        </authorList>
    </citation>
    <scope>NUCLEOTIDE SEQUENCE [LARGE SCALE GENOMIC DNA]</scope>
    <source>
        <strain evidence="2">IAEA</strain>
    </source>
</reference>
<name>A0A1B0B707_9MUSC</name>
<accession>A0A1B0B707</accession>
<dbReference type="EnsemblMetazoa" id="GPPI020902-RA">
    <property type="protein sequence ID" value="GPPI020902-PA"/>
    <property type="gene ID" value="GPPI020902"/>
</dbReference>
<evidence type="ECO:0000313" key="2">
    <source>
        <dbReference type="Proteomes" id="UP000092460"/>
    </source>
</evidence>
<dbReference type="VEuPathDB" id="VectorBase:GPPI020902"/>
<dbReference type="Proteomes" id="UP000092460">
    <property type="component" value="Unassembled WGS sequence"/>
</dbReference>
<evidence type="ECO:0000313" key="1">
    <source>
        <dbReference type="EnsemblMetazoa" id="GPPI020902-PA"/>
    </source>
</evidence>
<dbReference type="EMBL" id="JXJN01009336">
    <property type="status" value="NOT_ANNOTATED_CDS"/>
    <property type="molecule type" value="Genomic_DNA"/>
</dbReference>
<keyword evidence="2" id="KW-1185">Reference proteome</keyword>
<organism evidence="1 2">
    <name type="scientific">Glossina palpalis gambiensis</name>
    <dbReference type="NCBI Taxonomy" id="67801"/>
    <lineage>
        <taxon>Eukaryota</taxon>
        <taxon>Metazoa</taxon>
        <taxon>Ecdysozoa</taxon>
        <taxon>Arthropoda</taxon>
        <taxon>Hexapoda</taxon>
        <taxon>Insecta</taxon>
        <taxon>Pterygota</taxon>
        <taxon>Neoptera</taxon>
        <taxon>Endopterygota</taxon>
        <taxon>Diptera</taxon>
        <taxon>Brachycera</taxon>
        <taxon>Muscomorpha</taxon>
        <taxon>Hippoboscoidea</taxon>
        <taxon>Glossinidae</taxon>
        <taxon>Glossina</taxon>
    </lineage>
</organism>
<proteinExistence type="predicted"/>
<dbReference type="EMBL" id="JXJN01009335">
    <property type="status" value="NOT_ANNOTATED_CDS"/>
    <property type="molecule type" value="Genomic_DNA"/>
</dbReference>